<evidence type="ECO:0000256" key="1">
    <source>
        <dbReference type="ARBA" id="ARBA00004496"/>
    </source>
</evidence>
<dbReference type="GO" id="GO:0004823">
    <property type="term" value="F:leucine-tRNA ligase activity"/>
    <property type="evidence" value="ECO:0007669"/>
    <property type="project" value="UniProtKB-EC"/>
</dbReference>
<gene>
    <name evidence="16" type="ORF">BB561_004963</name>
</gene>
<dbReference type="Pfam" id="PF00133">
    <property type="entry name" value="tRNA-synt_1"/>
    <property type="match status" value="2"/>
</dbReference>
<dbReference type="GO" id="GO:0005524">
    <property type="term" value="F:ATP binding"/>
    <property type="evidence" value="ECO:0007669"/>
    <property type="project" value="UniProtKB-KW"/>
</dbReference>
<evidence type="ECO:0000256" key="4">
    <source>
        <dbReference type="ARBA" id="ARBA00022598"/>
    </source>
</evidence>
<dbReference type="HAMAP" id="MF_00049_B">
    <property type="entry name" value="Leu_tRNA_synth_B"/>
    <property type="match status" value="1"/>
</dbReference>
<dbReference type="Gene3D" id="1.10.730.10">
    <property type="entry name" value="Isoleucyl-tRNA Synthetase, Domain 1"/>
    <property type="match status" value="1"/>
</dbReference>
<dbReference type="EC" id="6.1.1.4" evidence="3"/>
<evidence type="ECO:0000256" key="3">
    <source>
        <dbReference type="ARBA" id="ARBA00013164"/>
    </source>
</evidence>
<dbReference type="Pfam" id="PF09334">
    <property type="entry name" value="tRNA-synt_1g"/>
    <property type="match status" value="1"/>
</dbReference>
<dbReference type="SUPFAM" id="SSF47323">
    <property type="entry name" value="Anticodon-binding domain of a subclass of class I aminoacyl-tRNA synthetases"/>
    <property type="match status" value="1"/>
</dbReference>
<feature type="domain" description="Aminoacyl-tRNA synthetase class Ia" evidence="12">
    <location>
        <begin position="496"/>
        <end position="671"/>
    </location>
</feature>
<evidence type="ECO:0000259" key="15">
    <source>
        <dbReference type="Pfam" id="PF13603"/>
    </source>
</evidence>
<organism evidence="16 17">
    <name type="scientific">Smittium simulii</name>
    <dbReference type="NCBI Taxonomy" id="133385"/>
    <lineage>
        <taxon>Eukaryota</taxon>
        <taxon>Fungi</taxon>
        <taxon>Fungi incertae sedis</taxon>
        <taxon>Zoopagomycota</taxon>
        <taxon>Kickxellomycotina</taxon>
        <taxon>Harpellomycetes</taxon>
        <taxon>Harpellales</taxon>
        <taxon>Legeriomycetaceae</taxon>
        <taxon>Smittium</taxon>
    </lineage>
</organism>
<keyword evidence="7 11" id="KW-0648">Protein biosynthesis</keyword>
<dbReference type="CDD" id="cd00812">
    <property type="entry name" value="LeuRS_core"/>
    <property type="match status" value="1"/>
</dbReference>
<evidence type="ECO:0000259" key="12">
    <source>
        <dbReference type="Pfam" id="PF00133"/>
    </source>
</evidence>
<comment type="subcellular location">
    <subcellularLocation>
        <location evidence="1">Cytoplasm</location>
    </subcellularLocation>
</comment>
<dbReference type="FunFam" id="1.10.730.10:FF:000002">
    <property type="entry name" value="Leucine--tRNA ligase"/>
    <property type="match status" value="1"/>
</dbReference>
<dbReference type="InterPro" id="IPR002302">
    <property type="entry name" value="Leu-tRNA-ligase"/>
</dbReference>
<proteinExistence type="inferred from homology"/>
<dbReference type="AlphaFoldDB" id="A0A2T9YD38"/>
<evidence type="ECO:0000256" key="2">
    <source>
        <dbReference type="ARBA" id="ARBA00005594"/>
    </source>
</evidence>
<evidence type="ECO:0000256" key="6">
    <source>
        <dbReference type="ARBA" id="ARBA00022840"/>
    </source>
</evidence>
<evidence type="ECO:0000256" key="8">
    <source>
        <dbReference type="ARBA" id="ARBA00023146"/>
    </source>
</evidence>
<dbReference type="FunFam" id="3.40.50.620:FF:000003">
    <property type="entry name" value="Leucine--tRNA ligase"/>
    <property type="match status" value="1"/>
</dbReference>
<dbReference type="NCBIfam" id="TIGR00396">
    <property type="entry name" value="leuS_bact"/>
    <property type="match status" value="1"/>
</dbReference>
<evidence type="ECO:0000313" key="17">
    <source>
        <dbReference type="Proteomes" id="UP000245383"/>
    </source>
</evidence>
<reference evidence="16 17" key="1">
    <citation type="journal article" date="2018" name="MBio">
        <title>Comparative Genomics Reveals the Core Gene Toolbox for the Fungus-Insect Symbiosis.</title>
        <authorList>
            <person name="Wang Y."/>
            <person name="Stata M."/>
            <person name="Wang W."/>
            <person name="Stajich J.E."/>
            <person name="White M.M."/>
            <person name="Moncalvo J.M."/>
        </authorList>
    </citation>
    <scope>NUCLEOTIDE SEQUENCE [LARGE SCALE GENOMIC DNA]</scope>
    <source>
        <strain evidence="16 17">SWE-8-4</strain>
    </source>
</reference>
<feature type="domain" description="Methionyl/Valyl/Leucyl/Isoleucyl-tRNA synthetase anticodon-binding" evidence="13">
    <location>
        <begin position="806"/>
        <end position="925"/>
    </location>
</feature>
<comment type="caution">
    <text evidence="16">The sequence shown here is derived from an EMBL/GenBank/DDBJ whole genome shotgun (WGS) entry which is preliminary data.</text>
</comment>
<dbReference type="Proteomes" id="UP000245383">
    <property type="component" value="Unassembled WGS sequence"/>
</dbReference>
<dbReference type="EMBL" id="MBFR01000268">
    <property type="protein sequence ID" value="PVU90250.1"/>
    <property type="molecule type" value="Genomic_DNA"/>
</dbReference>
<dbReference type="Pfam" id="PF13603">
    <property type="entry name" value="tRNA-synt_1_2"/>
    <property type="match status" value="1"/>
</dbReference>
<keyword evidence="5 11" id="KW-0547">Nucleotide-binding</keyword>
<dbReference type="InterPro" id="IPR025709">
    <property type="entry name" value="Leu_tRNA-synth_edit"/>
</dbReference>
<dbReference type="PANTHER" id="PTHR43740:SF2">
    <property type="entry name" value="LEUCINE--TRNA LIGASE, MITOCHONDRIAL"/>
    <property type="match status" value="1"/>
</dbReference>
<dbReference type="SUPFAM" id="SSF52374">
    <property type="entry name" value="Nucleotidylyl transferase"/>
    <property type="match status" value="1"/>
</dbReference>
<dbReference type="OrthoDB" id="15954at2759"/>
<dbReference type="GO" id="GO:0032543">
    <property type="term" value="P:mitochondrial translation"/>
    <property type="evidence" value="ECO:0007669"/>
    <property type="project" value="TreeGrafter"/>
</dbReference>
<protein>
    <recommendedName>
        <fullName evidence="3">leucine--tRNA ligase</fullName>
        <ecNumber evidence="3">6.1.1.4</ecNumber>
    </recommendedName>
    <alternativeName>
        <fullName evidence="9">Leucyl-tRNA synthetase</fullName>
    </alternativeName>
</protein>
<dbReference type="InterPro" id="IPR015413">
    <property type="entry name" value="Methionyl/Leucyl_tRNA_Synth"/>
</dbReference>
<dbReference type="SUPFAM" id="SSF50677">
    <property type="entry name" value="ValRS/IleRS/LeuRS editing domain"/>
    <property type="match status" value="1"/>
</dbReference>
<evidence type="ECO:0000256" key="10">
    <source>
        <dbReference type="ARBA" id="ARBA00047469"/>
    </source>
</evidence>
<feature type="domain" description="Aminoacyl-tRNA synthetase class Ia" evidence="12">
    <location>
        <begin position="714"/>
        <end position="746"/>
    </location>
</feature>
<keyword evidence="8 11" id="KW-0030">Aminoacyl-tRNA synthetase</keyword>
<accession>A0A2T9YD38</accession>
<comment type="catalytic activity">
    <reaction evidence="10">
        <text>tRNA(Leu) + L-leucine + ATP = L-leucyl-tRNA(Leu) + AMP + diphosphate</text>
        <dbReference type="Rhea" id="RHEA:11688"/>
        <dbReference type="Rhea" id="RHEA-COMP:9613"/>
        <dbReference type="Rhea" id="RHEA-COMP:9622"/>
        <dbReference type="ChEBI" id="CHEBI:30616"/>
        <dbReference type="ChEBI" id="CHEBI:33019"/>
        <dbReference type="ChEBI" id="CHEBI:57427"/>
        <dbReference type="ChEBI" id="CHEBI:78442"/>
        <dbReference type="ChEBI" id="CHEBI:78494"/>
        <dbReference type="ChEBI" id="CHEBI:456215"/>
        <dbReference type="EC" id="6.1.1.4"/>
    </reaction>
</comment>
<keyword evidence="17" id="KW-1185">Reference proteome</keyword>
<dbReference type="STRING" id="133385.A0A2T9YD38"/>
<dbReference type="InterPro" id="IPR001412">
    <property type="entry name" value="aa-tRNA-synth_I_CS"/>
</dbReference>
<feature type="domain" description="Methionyl/Leucyl tRNA synthetase" evidence="14">
    <location>
        <begin position="117"/>
        <end position="253"/>
    </location>
</feature>
<evidence type="ECO:0000313" key="16">
    <source>
        <dbReference type="EMBL" id="PVU90250.1"/>
    </source>
</evidence>
<evidence type="ECO:0000259" key="13">
    <source>
        <dbReference type="Pfam" id="PF08264"/>
    </source>
</evidence>
<dbReference type="InterPro" id="IPR009080">
    <property type="entry name" value="tRNAsynth_Ia_anticodon-bd"/>
</dbReference>
<dbReference type="Pfam" id="PF08264">
    <property type="entry name" value="Anticodon_1"/>
    <property type="match status" value="1"/>
</dbReference>
<dbReference type="GO" id="GO:0005739">
    <property type="term" value="C:mitochondrion"/>
    <property type="evidence" value="ECO:0007669"/>
    <property type="project" value="TreeGrafter"/>
</dbReference>
<dbReference type="GO" id="GO:0006429">
    <property type="term" value="P:leucyl-tRNA aminoacylation"/>
    <property type="evidence" value="ECO:0007669"/>
    <property type="project" value="InterPro"/>
</dbReference>
<sequence>MLFSLLTHKKVNALSIDLSARAISNLFTQKQNNFYSKASIKNPSYYIKSRPLTSLADQNSLSSTAQAFCFKDIEAKWVERWNYSSRKNANAILSTHHNIQKKNSERSLDSTKNTFFYVLSMFPYPSGDLHMGHVRVYTISDSIARYHHLTGKNVIHPMGWDAFGLPAENAAIDNDVSPNEWTKKNIQTMKSQLKTMLVDVDWEREISTCDPEFYKWTQYIFLQLWKSGLIYQKNASVNWDPVDMTVLANEQVDKNGNSWRSGAKVEKKKLKQWFLKISDFSEELLQDLDKLELWPENVKQMQRNWIGKSVGVEFDFSVKTLDKNLTLSVFTSRPDTIFGVSYIAISTEHYLVDKKYLPSDKAESIIDFSKSLSKNSDKNINSKIGIETGLFASHPLDPKKKIPVFIANYVLADYGSGAVMGVPAHDSRDFDFANANGITDFISDSGKSELFCEKGVLKKIPANDIFGGLSSDDAAKRILEICKISGLGRVKTQYKLKDWLVSRQRYWGTPIPFVYCSSCGPTPVAESDLPVKLPVDVSLSKRGGSILNSLEKWKNTKCPSCGNHAVRETDTMDTFVDSSWYYFRFLDNLNNKLPFDPVKINSLMPVDIYIGGIEHSILHLLYSRFITKALQTSSTLKYNSSVLNEVKKGLDNPLSIENTVEPFKRLLTQGMVHGITFKDPETERYLKPNELEYTNESEIPWIKSSKKKPLISYEKMSKSKFNGVDPRSVIAEYGADVARLYILFKAPPQDVLEYDTKSIVGMQRWVAKLFRIVSMVEIKFKPIKDYKILSDRDQWTAQQKETYLLTQKSIKLATDVFENSFTFNTLIASLITLSNNISLLPTVTNPHLDLHISETYALNSLLVMLSPIAPSVSEELFERLHLNNNTYLKTIFAYSWPKLDKSGLVSDKAVCVVQINGKVKFKLEMYSVLFNNETELKEIVLNSELAQRYFIDKNTGKHVPIKKTIIVSKRHLINFIV</sequence>
<comment type="similarity">
    <text evidence="2 11">Belongs to the class-I aminoacyl-tRNA synthetase family.</text>
</comment>
<dbReference type="InterPro" id="IPR013155">
    <property type="entry name" value="M/V/L/I-tRNA-synth_anticd-bd"/>
</dbReference>
<evidence type="ECO:0000259" key="14">
    <source>
        <dbReference type="Pfam" id="PF09334"/>
    </source>
</evidence>
<evidence type="ECO:0000256" key="11">
    <source>
        <dbReference type="RuleBase" id="RU363035"/>
    </source>
</evidence>
<evidence type="ECO:0000256" key="9">
    <source>
        <dbReference type="ARBA" id="ARBA00030520"/>
    </source>
</evidence>
<dbReference type="InterPro" id="IPR002300">
    <property type="entry name" value="aa-tRNA-synth_Ia"/>
</dbReference>
<dbReference type="InterPro" id="IPR009008">
    <property type="entry name" value="Val/Leu/Ile-tRNA-synth_edit"/>
</dbReference>
<keyword evidence="4 11" id="KW-0436">Ligase</keyword>
<keyword evidence="6 11" id="KW-0067">ATP-binding</keyword>
<evidence type="ECO:0000256" key="5">
    <source>
        <dbReference type="ARBA" id="ARBA00022741"/>
    </source>
</evidence>
<dbReference type="PANTHER" id="PTHR43740">
    <property type="entry name" value="LEUCYL-TRNA SYNTHETASE"/>
    <property type="match status" value="1"/>
</dbReference>
<dbReference type="PRINTS" id="PR00985">
    <property type="entry name" value="TRNASYNTHLEU"/>
</dbReference>
<dbReference type="InterPro" id="IPR014729">
    <property type="entry name" value="Rossmann-like_a/b/a_fold"/>
</dbReference>
<feature type="domain" description="Leucyl-tRNA synthetase editing" evidence="15">
    <location>
        <begin position="303"/>
        <end position="444"/>
    </location>
</feature>
<dbReference type="Gene3D" id="3.40.50.620">
    <property type="entry name" value="HUPs"/>
    <property type="match status" value="2"/>
</dbReference>
<dbReference type="PROSITE" id="PS00178">
    <property type="entry name" value="AA_TRNA_LIGASE_I"/>
    <property type="match status" value="1"/>
</dbReference>
<dbReference type="GO" id="GO:0002161">
    <property type="term" value="F:aminoacyl-tRNA deacylase activity"/>
    <property type="evidence" value="ECO:0007669"/>
    <property type="project" value="InterPro"/>
</dbReference>
<name>A0A2T9YD38_9FUNG</name>
<evidence type="ECO:0000256" key="7">
    <source>
        <dbReference type="ARBA" id="ARBA00022917"/>
    </source>
</evidence>